<dbReference type="PANTHER" id="PTHR46825">
    <property type="entry name" value="D-ALANYL-D-ALANINE-CARBOXYPEPTIDASE/ENDOPEPTIDASE AMPH"/>
    <property type="match status" value="1"/>
</dbReference>
<dbReference type="Gene3D" id="3.40.710.10">
    <property type="entry name" value="DD-peptidase/beta-lactamase superfamily"/>
    <property type="match status" value="1"/>
</dbReference>
<dbReference type="Proteomes" id="UP000249547">
    <property type="component" value="Unassembled WGS sequence"/>
</dbReference>
<dbReference type="PANTHER" id="PTHR46825:SF7">
    <property type="entry name" value="D-ALANYL-D-ALANINE CARBOXYPEPTIDASE"/>
    <property type="match status" value="1"/>
</dbReference>
<dbReference type="AlphaFoldDB" id="A0A327QX59"/>
<reference evidence="2 3" key="1">
    <citation type="submission" date="2018-06" db="EMBL/GenBank/DDBJ databases">
        <title>Genomic Encyclopedia of Archaeal and Bacterial Type Strains, Phase II (KMG-II): from individual species to whole genera.</title>
        <authorList>
            <person name="Goeker M."/>
        </authorList>
    </citation>
    <scope>NUCLEOTIDE SEQUENCE [LARGE SCALE GENOMIC DNA]</scope>
    <source>
        <strain evidence="2 3">DSM 23857</strain>
    </source>
</reference>
<comment type="caution">
    <text evidence="2">The sequence shown here is derived from an EMBL/GenBank/DDBJ whole genome shotgun (WGS) entry which is preliminary data.</text>
</comment>
<feature type="domain" description="Beta-lactamase-related" evidence="1">
    <location>
        <begin position="37"/>
        <end position="327"/>
    </location>
</feature>
<accession>A0A327QX59</accession>
<dbReference type="InterPro" id="IPR050491">
    <property type="entry name" value="AmpC-like"/>
</dbReference>
<dbReference type="SUPFAM" id="SSF56601">
    <property type="entry name" value="beta-lactamase/transpeptidase-like"/>
    <property type="match status" value="1"/>
</dbReference>
<sequence>MTGFLAVAAVASYAQTFNKAKLDSLFTNLEQHDKYMGSICMMQDGQVIYNRAIGYADLTSSKKANTNTKYRIGSVSKTFTAVLTLKAVEEKKLALQQTLDQFFPQIPHAQRITIEQLLNHHSGVYDFTKDDAYLSYLTENKPEKEMIAIIANSKPAFEPGTKSDYSNSNYVLLSYILEKVYRQPYGTILQTKIVKPLRLVDTYFGSKTDLSKNESYSYKFRSSWTKEEETHVSIPMGAGGIVSTPKDLNTFIVALMNGQLLTPASLNLMKAMKDDFGLGMVEVKIKGHEAFGHNGRIDGFHSNLWYFPGGKLSIALISNGYVYPSEAVLHAALSCFYNEPFMVPTFAKVAVTEGDLDAYVGKYASKQIPITIDITKKEGRLVAQASGQPALLLDATAQNVFTFERAGIIMEFTAEKKEMLLKQGGREFLFTKE</sequence>
<name>A0A327QX59_9BACT</name>
<dbReference type="InterPro" id="IPR001466">
    <property type="entry name" value="Beta-lactam-related"/>
</dbReference>
<dbReference type="EMBL" id="QLLL01000002">
    <property type="protein sequence ID" value="RAJ08314.1"/>
    <property type="molecule type" value="Genomic_DNA"/>
</dbReference>
<evidence type="ECO:0000313" key="3">
    <source>
        <dbReference type="Proteomes" id="UP000249547"/>
    </source>
</evidence>
<dbReference type="InterPro" id="IPR012338">
    <property type="entry name" value="Beta-lactam/transpept-like"/>
</dbReference>
<evidence type="ECO:0000313" key="2">
    <source>
        <dbReference type="EMBL" id="RAJ08314.1"/>
    </source>
</evidence>
<proteinExistence type="predicted"/>
<organism evidence="2 3">
    <name type="scientific">Chitinophaga skermanii</name>
    <dbReference type="NCBI Taxonomy" id="331697"/>
    <lineage>
        <taxon>Bacteria</taxon>
        <taxon>Pseudomonadati</taxon>
        <taxon>Bacteroidota</taxon>
        <taxon>Chitinophagia</taxon>
        <taxon>Chitinophagales</taxon>
        <taxon>Chitinophagaceae</taxon>
        <taxon>Chitinophaga</taxon>
    </lineage>
</organism>
<evidence type="ECO:0000259" key="1">
    <source>
        <dbReference type="Pfam" id="PF00144"/>
    </source>
</evidence>
<keyword evidence="3" id="KW-1185">Reference proteome</keyword>
<protein>
    <submittedName>
        <fullName evidence="2">CubicO group peptidase (Beta-lactamase class C family)</fullName>
    </submittedName>
</protein>
<dbReference type="Pfam" id="PF00144">
    <property type="entry name" value="Beta-lactamase"/>
    <property type="match status" value="1"/>
</dbReference>
<gene>
    <name evidence="2" type="ORF">LX64_00962</name>
</gene>